<evidence type="ECO:0000313" key="1">
    <source>
        <dbReference type="EMBL" id="SPX42760.1"/>
    </source>
</evidence>
<sequence>MQLGKVLEWHVGEDSTVTWKVNGVENDRLSKIGKGTLHV</sequence>
<dbReference type="Gene3D" id="2.160.20.20">
    <property type="match status" value="1"/>
</dbReference>
<protein>
    <submittedName>
        <fullName evidence="1">Adhesion and penetration protein</fullName>
        <ecNumber evidence="1">3.4.21.-</ecNumber>
        <ecNumber evidence="1">3.4.21.72</ecNumber>
    </submittedName>
</protein>
<evidence type="ECO:0000313" key="2">
    <source>
        <dbReference type="Proteomes" id="UP000249936"/>
    </source>
</evidence>
<dbReference type="GO" id="GO:0016787">
    <property type="term" value="F:hydrolase activity"/>
    <property type="evidence" value="ECO:0007669"/>
    <property type="project" value="UniProtKB-KW"/>
</dbReference>
<reference evidence="1 2" key="1">
    <citation type="submission" date="2018-06" db="EMBL/GenBank/DDBJ databases">
        <authorList>
            <consortium name="Pathogen Informatics"/>
            <person name="Doyle S."/>
        </authorList>
    </citation>
    <scope>NUCLEOTIDE SEQUENCE [LARGE SCALE GENOMIC DNA]</scope>
    <source>
        <strain evidence="1 2">NCTC11872</strain>
    </source>
</reference>
<gene>
    <name evidence="1" type="primary">hap1_4</name>
    <name evidence="1" type="ORF">NCTC11872_02406</name>
</gene>
<dbReference type="EMBL" id="UASK01000009">
    <property type="protein sequence ID" value="SPX42760.1"/>
    <property type="molecule type" value="Genomic_DNA"/>
</dbReference>
<dbReference type="Proteomes" id="UP000249936">
    <property type="component" value="Unassembled WGS sequence"/>
</dbReference>
<name>A0A2X1PQY9_HAEIF</name>
<dbReference type="InterPro" id="IPR012332">
    <property type="entry name" value="Autotransporter_pectin_lyase_C"/>
</dbReference>
<dbReference type="EC" id="3.4.21.72" evidence="1"/>
<proteinExistence type="predicted"/>
<keyword evidence="1" id="KW-0378">Hydrolase</keyword>
<dbReference type="EC" id="3.4.21.-" evidence="1"/>
<organism evidence="1 2">
    <name type="scientific">Haemophilus influenzae</name>
    <dbReference type="NCBI Taxonomy" id="727"/>
    <lineage>
        <taxon>Bacteria</taxon>
        <taxon>Pseudomonadati</taxon>
        <taxon>Pseudomonadota</taxon>
        <taxon>Gammaproteobacteria</taxon>
        <taxon>Pasteurellales</taxon>
        <taxon>Pasteurellaceae</taxon>
        <taxon>Haemophilus</taxon>
    </lineage>
</organism>
<dbReference type="AlphaFoldDB" id="A0A2X1PQY9"/>
<accession>A0A2X1PQY9</accession>